<dbReference type="Proteomes" id="UP001064896">
    <property type="component" value="Chromosome"/>
</dbReference>
<name>A0ABM7L4F1_9PSED</name>
<accession>A0ABM7L4F1</accession>
<keyword evidence="2" id="KW-1185">Reference proteome</keyword>
<sequence length="53" mass="5954">MGFAELYPSYESEVALQGSHVTRRMRLEPVFNAAMARQPVFQLPRAGRVGMAE</sequence>
<reference evidence="1" key="1">
    <citation type="submission" date="2020-05" db="EMBL/GenBank/DDBJ databases">
        <title>Complete genome sequence of Pseudomonas sp. Sm006.</title>
        <authorList>
            <person name="Takeuchi K."/>
            <person name="Someya N."/>
        </authorList>
    </citation>
    <scope>NUCLEOTIDE SEQUENCE</scope>
    <source>
        <strain evidence="1">Sm006</strain>
    </source>
</reference>
<protein>
    <submittedName>
        <fullName evidence="1">Uncharacterized protein</fullName>
    </submittedName>
</protein>
<organism evidence="1 2">
    <name type="scientific">Pseudomonas solani</name>
    <dbReference type="NCBI Taxonomy" id="2731552"/>
    <lineage>
        <taxon>Bacteria</taxon>
        <taxon>Pseudomonadati</taxon>
        <taxon>Pseudomonadota</taxon>
        <taxon>Gammaproteobacteria</taxon>
        <taxon>Pseudomonadales</taxon>
        <taxon>Pseudomonadaceae</taxon>
        <taxon>Pseudomonas</taxon>
    </lineage>
</organism>
<proteinExistence type="predicted"/>
<evidence type="ECO:0000313" key="1">
    <source>
        <dbReference type="EMBL" id="BCD84427.1"/>
    </source>
</evidence>
<dbReference type="EMBL" id="AP023081">
    <property type="protein sequence ID" value="BCD84427.1"/>
    <property type="molecule type" value="Genomic_DNA"/>
</dbReference>
<gene>
    <name evidence="1" type="ORF">PSm6_08340</name>
</gene>
<evidence type="ECO:0000313" key="2">
    <source>
        <dbReference type="Proteomes" id="UP001064896"/>
    </source>
</evidence>